<dbReference type="InterPro" id="IPR003313">
    <property type="entry name" value="AraC-bd"/>
</dbReference>
<evidence type="ECO:0000313" key="6">
    <source>
        <dbReference type="EMBL" id="MFA0570729.1"/>
    </source>
</evidence>
<evidence type="ECO:0000256" key="1">
    <source>
        <dbReference type="ARBA" id="ARBA00023015"/>
    </source>
</evidence>
<dbReference type="SUPFAM" id="SSF46689">
    <property type="entry name" value="Homeodomain-like"/>
    <property type="match status" value="2"/>
</dbReference>
<keyword evidence="3" id="KW-0010">Activator</keyword>
<dbReference type="Pfam" id="PF02311">
    <property type="entry name" value="AraC_binding"/>
    <property type="match status" value="1"/>
</dbReference>
<dbReference type="InterPro" id="IPR018062">
    <property type="entry name" value="HTH_AraC-typ_CS"/>
</dbReference>
<evidence type="ECO:0000259" key="5">
    <source>
        <dbReference type="PROSITE" id="PS01124"/>
    </source>
</evidence>
<dbReference type="PANTHER" id="PTHR46796">
    <property type="entry name" value="HTH-TYPE TRANSCRIPTIONAL ACTIVATOR RHAS-RELATED"/>
    <property type="match status" value="1"/>
</dbReference>
<dbReference type="Gene3D" id="1.10.10.60">
    <property type="entry name" value="Homeodomain-like"/>
    <property type="match status" value="2"/>
</dbReference>
<evidence type="ECO:0000256" key="3">
    <source>
        <dbReference type="ARBA" id="ARBA00023159"/>
    </source>
</evidence>
<dbReference type="EMBL" id="JBFRUW010000117">
    <property type="protein sequence ID" value="MFA0570729.1"/>
    <property type="molecule type" value="Genomic_DNA"/>
</dbReference>
<gene>
    <name evidence="6" type="ORF">AB4566_20955</name>
</gene>
<keyword evidence="4" id="KW-0804">Transcription</keyword>
<keyword evidence="2" id="KW-0238">DNA-binding</keyword>
<dbReference type="Proteomes" id="UP001570417">
    <property type="component" value="Unassembled WGS sequence"/>
</dbReference>
<dbReference type="PROSITE" id="PS00041">
    <property type="entry name" value="HTH_ARAC_FAMILY_1"/>
    <property type="match status" value="1"/>
</dbReference>
<comment type="caution">
    <text evidence="6">The sequence shown here is derived from an EMBL/GenBank/DDBJ whole genome shotgun (WGS) entry which is preliminary data.</text>
</comment>
<protein>
    <submittedName>
        <fullName evidence="6">AraC family transcriptional regulator</fullName>
    </submittedName>
</protein>
<dbReference type="InterPro" id="IPR018060">
    <property type="entry name" value="HTH_AraC"/>
</dbReference>
<proteinExistence type="predicted"/>
<dbReference type="InterPro" id="IPR037923">
    <property type="entry name" value="HTH-like"/>
</dbReference>
<dbReference type="SMART" id="SM00342">
    <property type="entry name" value="HTH_ARAC"/>
    <property type="match status" value="1"/>
</dbReference>
<dbReference type="SUPFAM" id="SSF51215">
    <property type="entry name" value="Regulatory protein AraC"/>
    <property type="match status" value="1"/>
</dbReference>
<dbReference type="PANTHER" id="PTHR46796:SF2">
    <property type="entry name" value="TRANSCRIPTIONAL REGULATORY PROTEIN"/>
    <property type="match status" value="1"/>
</dbReference>
<dbReference type="RefSeq" id="WP_372268428.1">
    <property type="nucleotide sequence ID" value="NZ_JBFRUW010000117.1"/>
</dbReference>
<organism evidence="6 7">
    <name type="scientific">Vibrio gallaecicus</name>
    <dbReference type="NCBI Taxonomy" id="552386"/>
    <lineage>
        <taxon>Bacteria</taxon>
        <taxon>Pseudomonadati</taxon>
        <taxon>Pseudomonadota</taxon>
        <taxon>Gammaproteobacteria</taxon>
        <taxon>Vibrionales</taxon>
        <taxon>Vibrionaceae</taxon>
        <taxon>Vibrio</taxon>
    </lineage>
</organism>
<dbReference type="InterPro" id="IPR020449">
    <property type="entry name" value="Tscrpt_reg_AraC-type_HTH"/>
</dbReference>
<feature type="domain" description="HTH araC/xylS-type" evidence="5">
    <location>
        <begin position="169"/>
        <end position="266"/>
    </location>
</feature>
<evidence type="ECO:0000313" key="7">
    <source>
        <dbReference type="Proteomes" id="UP001570417"/>
    </source>
</evidence>
<reference evidence="6 7" key="1">
    <citation type="journal article" date="2024" name="ISME J.">
        <title>Tailless and filamentous prophages are predominant in marine Vibrio.</title>
        <authorList>
            <person name="Steensen K."/>
            <person name="Seneca J."/>
            <person name="Bartlau N."/>
            <person name="Yu X.A."/>
            <person name="Hussain F.A."/>
            <person name="Polz M.F."/>
        </authorList>
    </citation>
    <scope>NUCLEOTIDE SEQUENCE [LARGE SCALE GENOMIC DNA]</scope>
    <source>
        <strain evidence="6 7">10N.222.51.A1</strain>
    </source>
</reference>
<keyword evidence="1" id="KW-0805">Transcription regulation</keyword>
<name>A0ABV4NHY8_9VIBR</name>
<dbReference type="InterPro" id="IPR009057">
    <property type="entry name" value="Homeodomain-like_sf"/>
</dbReference>
<sequence length="268" mass="30862">MEKSKIWTNETFKGVELLSASYTKFEFTKHWHEELAIGVIEEGAEGLYYRGKNLVIPKHHIVAINPSEVHTGFAGSPSGWRYRMFYFNLEELNNQFANRDIPIDPIIDSPIIYDEYLFKILLQLHMSLEESSFKLTKESLFTLSIETLFKQYGGAKKETIHTICTKSSYLARDFIQDNFEYNPSLSELETISNCSKFQLIKSFKAIFGITPHQYLLLTKVKHAKSLLSKGLSCVETSLACGFYDQSHFTRNFKKAYGISPSNYLNRIS</sequence>
<evidence type="ECO:0000256" key="4">
    <source>
        <dbReference type="ARBA" id="ARBA00023163"/>
    </source>
</evidence>
<keyword evidence="7" id="KW-1185">Reference proteome</keyword>
<dbReference type="PRINTS" id="PR00032">
    <property type="entry name" value="HTHARAC"/>
</dbReference>
<dbReference type="PROSITE" id="PS01124">
    <property type="entry name" value="HTH_ARAC_FAMILY_2"/>
    <property type="match status" value="1"/>
</dbReference>
<evidence type="ECO:0000256" key="2">
    <source>
        <dbReference type="ARBA" id="ARBA00023125"/>
    </source>
</evidence>
<accession>A0ABV4NHY8</accession>
<dbReference type="InterPro" id="IPR050204">
    <property type="entry name" value="AraC_XylS_family_regulators"/>
</dbReference>
<dbReference type="Pfam" id="PF12833">
    <property type="entry name" value="HTH_18"/>
    <property type="match status" value="1"/>
</dbReference>